<dbReference type="RefSeq" id="WP_179431425.1">
    <property type="nucleotide sequence ID" value="NZ_BAABLC010000009.1"/>
</dbReference>
<organism evidence="1 2">
    <name type="scientific">Microbacterium pseudoresistens</name>
    <dbReference type="NCBI Taxonomy" id="640634"/>
    <lineage>
        <taxon>Bacteria</taxon>
        <taxon>Bacillati</taxon>
        <taxon>Actinomycetota</taxon>
        <taxon>Actinomycetes</taxon>
        <taxon>Micrococcales</taxon>
        <taxon>Microbacteriaceae</taxon>
        <taxon>Microbacterium</taxon>
    </lineage>
</organism>
<accession>A0A7Y9JLT9</accession>
<sequence>MDVAVIADIVGSRALPDRSAAQRVFEDAVERAERDLPVALEPLRPTAGDELQGRYASLDAALAAILLIQLGLPDGHELRFGIGIGEIRPVDSDGAPLQDGPGWWAARAAIDAVHARQQRAVPSSRSGIVAGQGEDDAMRTLVDLADAYLLARDEIVTRMSERERRLTRGRCLQRTQSALAAAEGISQSAVSQALQSAGAGSVVAGYARLVKGIAA</sequence>
<comment type="caution">
    <text evidence="1">The sequence shown here is derived from an EMBL/GenBank/DDBJ whole genome shotgun (WGS) entry which is preliminary data.</text>
</comment>
<name>A0A7Y9JLT9_9MICO</name>
<dbReference type="Pfam" id="PF16264">
    <property type="entry name" value="SatD"/>
    <property type="match status" value="1"/>
</dbReference>
<dbReference type="AlphaFoldDB" id="A0A7Y9JLT9"/>
<dbReference type="EMBL" id="JACCBH010000001">
    <property type="protein sequence ID" value="NYD53680.1"/>
    <property type="molecule type" value="Genomic_DNA"/>
</dbReference>
<dbReference type="InterPro" id="IPR032580">
    <property type="entry name" value="SatD"/>
</dbReference>
<keyword evidence="2" id="KW-1185">Reference proteome</keyword>
<dbReference type="Proteomes" id="UP000552045">
    <property type="component" value="Unassembled WGS sequence"/>
</dbReference>
<protein>
    <recommendedName>
        <fullName evidence="3">SatD family protein</fullName>
    </recommendedName>
</protein>
<evidence type="ECO:0008006" key="3">
    <source>
        <dbReference type="Google" id="ProtNLM"/>
    </source>
</evidence>
<gene>
    <name evidence="1" type="ORF">BKA02_000735</name>
</gene>
<proteinExistence type="predicted"/>
<evidence type="ECO:0000313" key="1">
    <source>
        <dbReference type="EMBL" id="NYD53680.1"/>
    </source>
</evidence>
<reference evidence="1 2" key="1">
    <citation type="submission" date="2020-07" db="EMBL/GenBank/DDBJ databases">
        <title>Sequencing the genomes of 1000 actinobacteria strains.</title>
        <authorList>
            <person name="Klenk H.-P."/>
        </authorList>
    </citation>
    <scope>NUCLEOTIDE SEQUENCE [LARGE SCALE GENOMIC DNA]</scope>
    <source>
        <strain evidence="1 2">DSM 22185</strain>
    </source>
</reference>
<evidence type="ECO:0000313" key="2">
    <source>
        <dbReference type="Proteomes" id="UP000552045"/>
    </source>
</evidence>